<gene>
    <name evidence="2" type="ORF">J2T04_001647</name>
</gene>
<proteinExistence type="predicted"/>
<dbReference type="EMBL" id="JAUSRL010000002">
    <property type="protein sequence ID" value="MDP9959768.1"/>
    <property type="molecule type" value="Genomic_DNA"/>
</dbReference>
<evidence type="ECO:0000313" key="3">
    <source>
        <dbReference type="Proteomes" id="UP001235513"/>
    </source>
</evidence>
<dbReference type="PROSITE" id="PS51257">
    <property type="entry name" value="PROKAR_LIPOPROTEIN"/>
    <property type="match status" value="1"/>
</dbReference>
<dbReference type="RefSeq" id="WP_306842704.1">
    <property type="nucleotide sequence ID" value="NZ_JAUSRL010000002.1"/>
</dbReference>
<name>A0ABT9SK13_9FLAO</name>
<feature type="region of interest" description="Disordered" evidence="1">
    <location>
        <begin position="43"/>
        <end position="63"/>
    </location>
</feature>
<keyword evidence="3" id="KW-1185">Reference proteome</keyword>
<evidence type="ECO:0000313" key="2">
    <source>
        <dbReference type="EMBL" id="MDP9959768.1"/>
    </source>
</evidence>
<protein>
    <submittedName>
        <fullName evidence="2">Uncharacterized protein</fullName>
    </submittedName>
</protein>
<sequence length="149" mass="16454">MKWTIHLALLLLLLHLLLLILINIIFSCSPKAENVQRNNNSNISFTSAPNEENDGDLGSSDSEDIDNFADCKFDDGTYSATVDYNNSETGYSATYTLDVDVQDCQVIQINFPNDGYLDDDHISYANISDDGSASVVGEDGKTYQIQIDN</sequence>
<comment type="caution">
    <text evidence="2">The sequence shown here is derived from an EMBL/GenBank/DDBJ whole genome shotgun (WGS) entry which is preliminary data.</text>
</comment>
<feature type="compositionally biased region" description="Acidic residues" evidence="1">
    <location>
        <begin position="51"/>
        <end position="63"/>
    </location>
</feature>
<dbReference type="Proteomes" id="UP001235513">
    <property type="component" value="Unassembled WGS sequence"/>
</dbReference>
<evidence type="ECO:0000256" key="1">
    <source>
        <dbReference type="SAM" id="MobiDB-lite"/>
    </source>
</evidence>
<reference evidence="2 3" key="1">
    <citation type="submission" date="2023-07" db="EMBL/GenBank/DDBJ databases">
        <title>Sorghum-associated microbial communities from plants grown in Nebraska, USA.</title>
        <authorList>
            <person name="Schachtman D."/>
        </authorList>
    </citation>
    <scope>NUCLEOTIDE SEQUENCE [LARGE SCALE GENOMIC DNA]</scope>
    <source>
        <strain evidence="2 3">CC351</strain>
    </source>
</reference>
<accession>A0ABT9SK13</accession>
<organism evidence="2 3">
    <name type="scientific">Chryseobacterium lathyri</name>
    <dbReference type="NCBI Taxonomy" id="395933"/>
    <lineage>
        <taxon>Bacteria</taxon>
        <taxon>Pseudomonadati</taxon>
        <taxon>Bacteroidota</taxon>
        <taxon>Flavobacteriia</taxon>
        <taxon>Flavobacteriales</taxon>
        <taxon>Weeksellaceae</taxon>
        <taxon>Chryseobacterium group</taxon>
        <taxon>Chryseobacterium</taxon>
    </lineage>
</organism>